<feature type="chain" id="PRO_5044790867" evidence="1">
    <location>
        <begin position="23"/>
        <end position="208"/>
    </location>
</feature>
<dbReference type="EMBL" id="JBJQND010000013">
    <property type="protein sequence ID" value="KAL3856369.1"/>
    <property type="molecule type" value="Genomic_DNA"/>
</dbReference>
<evidence type="ECO:0000313" key="3">
    <source>
        <dbReference type="Proteomes" id="UP001634394"/>
    </source>
</evidence>
<proteinExistence type="predicted"/>
<protein>
    <submittedName>
        <fullName evidence="2">Uncharacterized protein</fullName>
    </submittedName>
</protein>
<evidence type="ECO:0000313" key="2">
    <source>
        <dbReference type="EMBL" id="KAL3856369.1"/>
    </source>
</evidence>
<feature type="signal peptide" evidence="1">
    <location>
        <begin position="1"/>
        <end position="22"/>
    </location>
</feature>
<sequence length="208" mass="23897">MAISLVYLAFGICMLVMHQTRASLLGRAMNLDQDTMLGEDINNYRDDQETNIDERRLSRLLEEEKQNVEAPEAGHNLAIKMVNPEDDDEVRETIEKLDGQRSKVDISVGNKLIEEHLRDCEKGQEIIVMSKDDANERQRSCYLHKMDEKLYNFVCLGIGEKPHQTYSIGVELKNKEFLSRDGPESVCRDIPMFLVSNVDDIDLYKDGE</sequence>
<dbReference type="AlphaFoldDB" id="A0ABD3V3Z2"/>
<gene>
    <name evidence="2" type="ORF">ACJMK2_011137</name>
</gene>
<dbReference type="Proteomes" id="UP001634394">
    <property type="component" value="Unassembled WGS sequence"/>
</dbReference>
<evidence type="ECO:0000256" key="1">
    <source>
        <dbReference type="SAM" id="SignalP"/>
    </source>
</evidence>
<organism evidence="2 3">
    <name type="scientific">Sinanodonta woodiana</name>
    <name type="common">Chinese pond mussel</name>
    <name type="synonym">Anodonta woodiana</name>
    <dbReference type="NCBI Taxonomy" id="1069815"/>
    <lineage>
        <taxon>Eukaryota</taxon>
        <taxon>Metazoa</taxon>
        <taxon>Spiralia</taxon>
        <taxon>Lophotrochozoa</taxon>
        <taxon>Mollusca</taxon>
        <taxon>Bivalvia</taxon>
        <taxon>Autobranchia</taxon>
        <taxon>Heteroconchia</taxon>
        <taxon>Palaeoheterodonta</taxon>
        <taxon>Unionida</taxon>
        <taxon>Unionoidea</taxon>
        <taxon>Unionidae</taxon>
        <taxon>Unioninae</taxon>
        <taxon>Sinanodonta</taxon>
    </lineage>
</organism>
<accession>A0ABD3V3Z2</accession>
<reference evidence="2 3" key="1">
    <citation type="submission" date="2024-11" db="EMBL/GenBank/DDBJ databases">
        <title>Chromosome-level genome assembly of the freshwater bivalve Anodonta woodiana.</title>
        <authorList>
            <person name="Chen X."/>
        </authorList>
    </citation>
    <scope>NUCLEOTIDE SEQUENCE [LARGE SCALE GENOMIC DNA]</scope>
    <source>
        <strain evidence="2">MN2024</strain>
        <tissue evidence="2">Gills</tissue>
    </source>
</reference>
<keyword evidence="1" id="KW-0732">Signal</keyword>
<comment type="caution">
    <text evidence="2">The sequence shown here is derived from an EMBL/GenBank/DDBJ whole genome shotgun (WGS) entry which is preliminary data.</text>
</comment>
<name>A0ABD3V3Z2_SINWO</name>
<keyword evidence="3" id="KW-1185">Reference proteome</keyword>